<dbReference type="SUPFAM" id="SSF54975">
    <property type="entry name" value="Acylphosphatase/BLUF domain-like"/>
    <property type="match status" value="1"/>
</dbReference>
<dbReference type="InterPro" id="IPR004421">
    <property type="entry name" value="Carbamoyltransferase_HypF"/>
</dbReference>
<evidence type="ECO:0000259" key="12">
    <source>
        <dbReference type="PROSITE" id="PS51163"/>
    </source>
</evidence>
<dbReference type="GO" id="GO:0016874">
    <property type="term" value="F:ligase activity"/>
    <property type="evidence" value="ECO:0007669"/>
    <property type="project" value="UniProtKB-UniRule"/>
</dbReference>
<dbReference type="InterPro" id="IPR051060">
    <property type="entry name" value="Carbamoyltrans_HypF-like"/>
</dbReference>
<dbReference type="EC" id="6.2.-.-" evidence="8"/>
<dbReference type="Pfam" id="PF00708">
    <property type="entry name" value="Acylphosphatase"/>
    <property type="match status" value="1"/>
</dbReference>
<dbReference type="GO" id="GO:0016743">
    <property type="term" value="F:carboxyl- or carbamoyltransferase activity"/>
    <property type="evidence" value="ECO:0007669"/>
    <property type="project" value="UniProtKB-UniRule"/>
</dbReference>
<feature type="domain" description="Acylphosphatase-like" evidence="11">
    <location>
        <begin position="19"/>
        <end position="113"/>
    </location>
</feature>
<dbReference type="Pfam" id="PF17788">
    <property type="entry name" value="HypF_C"/>
    <property type="match status" value="1"/>
</dbReference>
<dbReference type="Pfam" id="PF22521">
    <property type="entry name" value="HypF_C_2"/>
    <property type="match status" value="1"/>
</dbReference>
<dbReference type="Pfam" id="PF07503">
    <property type="entry name" value="zf-HYPF"/>
    <property type="match status" value="2"/>
</dbReference>
<dbReference type="Pfam" id="PF01300">
    <property type="entry name" value="Sua5_yciO_yrdC"/>
    <property type="match status" value="1"/>
</dbReference>
<dbReference type="InterPro" id="IPR041440">
    <property type="entry name" value="HypF_C"/>
</dbReference>
<evidence type="ECO:0000256" key="4">
    <source>
        <dbReference type="ARBA" id="ARBA00022723"/>
    </source>
</evidence>
<gene>
    <name evidence="13" type="ORF">SAMN05216481_104181</name>
</gene>
<feature type="active site" evidence="9">
    <location>
        <position position="52"/>
    </location>
</feature>
<dbReference type="GO" id="GO:0003998">
    <property type="term" value="F:acylphosphatase activity"/>
    <property type="evidence" value="ECO:0007669"/>
    <property type="project" value="UniProtKB-EC"/>
</dbReference>
<dbReference type="InterPro" id="IPR001792">
    <property type="entry name" value="Acylphosphatase-like_dom"/>
</dbReference>
<dbReference type="PANTHER" id="PTHR42959:SF1">
    <property type="entry name" value="CARBAMOYLTRANSFERASE HYPF"/>
    <property type="match status" value="1"/>
</dbReference>
<feature type="region of interest" description="Disordered" evidence="10">
    <location>
        <begin position="96"/>
        <end position="124"/>
    </location>
</feature>
<dbReference type="UniPathway" id="UPA00335"/>
<proteinExistence type="inferred from homology"/>
<feature type="domain" description="YrdC-like" evidence="12">
    <location>
        <begin position="231"/>
        <end position="427"/>
    </location>
</feature>
<dbReference type="Gene3D" id="3.30.420.360">
    <property type="match status" value="1"/>
</dbReference>
<name>A0A1H9DPJ6_9ACTN</name>
<evidence type="ECO:0000256" key="10">
    <source>
        <dbReference type="SAM" id="MobiDB-lite"/>
    </source>
</evidence>
<dbReference type="Gene3D" id="3.30.420.40">
    <property type="match status" value="1"/>
</dbReference>
<dbReference type="RefSeq" id="WP_093658182.1">
    <property type="nucleotide sequence ID" value="NZ_FOET01000004.1"/>
</dbReference>
<keyword evidence="6" id="KW-0862">Zinc</keyword>
<dbReference type="PIRSF" id="PIRSF006256">
    <property type="entry name" value="CMPcnvr_hdrg_mat"/>
    <property type="match status" value="1"/>
</dbReference>
<dbReference type="GO" id="GO:0051604">
    <property type="term" value="P:protein maturation"/>
    <property type="evidence" value="ECO:0007669"/>
    <property type="project" value="TreeGrafter"/>
</dbReference>
<reference evidence="13 14" key="1">
    <citation type="submission" date="2016-10" db="EMBL/GenBank/DDBJ databases">
        <authorList>
            <person name="de Groot N.N."/>
        </authorList>
    </citation>
    <scope>NUCLEOTIDE SEQUENCE [LARGE SCALE GENOMIC DNA]</scope>
    <source>
        <strain evidence="13 14">CGMCC 4.3519</strain>
    </source>
</reference>
<dbReference type="GO" id="GO:0008270">
    <property type="term" value="F:zinc ion binding"/>
    <property type="evidence" value="ECO:0007669"/>
    <property type="project" value="UniProtKB-KW"/>
</dbReference>
<evidence type="ECO:0000256" key="3">
    <source>
        <dbReference type="ARBA" id="ARBA00022598"/>
    </source>
</evidence>
<evidence type="ECO:0000256" key="5">
    <source>
        <dbReference type="ARBA" id="ARBA00022771"/>
    </source>
</evidence>
<comment type="catalytic activity">
    <reaction evidence="9">
        <text>an acyl phosphate + H2O = a carboxylate + phosphate + H(+)</text>
        <dbReference type="Rhea" id="RHEA:14965"/>
        <dbReference type="ChEBI" id="CHEBI:15377"/>
        <dbReference type="ChEBI" id="CHEBI:15378"/>
        <dbReference type="ChEBI" id="CHEBI:29067"/>
        <dbReference type="ChEBI" id="CHEBI:43474"/>
        <dbReference type="ChEBI" id="CHEBI:59918"/>
        <dbReference type="EC" id="3.6.1.7"/>
    </reaction>
</comment>
<feature type="active site" evidence="9">
    <location>
        <position position="34"/>
    </location>
</feature>
<dbReference type="InterPro" id="IPR011125">
    <property type="entry name" value="Znf_HypF"/>
</dbReference>
<dbReference type="InterPro" id="IPR055128">
    <property type="entry name" value="HypF_C_2"/>
</dbReference>
<dbReference type="PANTHER" id="PTHR42959">
    <property type="entry name" value="CARBAMOYLTRANSFERASE"/>
    <property type="match status" value="1"/>
</dbReference>
<dbReference type="EMBL" id="FOET01000004">
    <property type="protein sequence ID" value="SEQ14653.1"/>
    <property type="molecule type" value="Genomic_DNA"/>
</dbReference>
<evidence type="ECO:0000256" key="9">
    <source>
        <dbReference type="PROSITE-ProRule" id="PRU00520"/>
    </source>
</evidence>
<keyword evidence="4" id="KW-0479">Metal-binding</keyword>
<protein>
    <recommendedName>
        <fullName evidence="8">Carbamoyltransferase</fullName>
        <ecNumber evidence="8">6.2.-.-</ecNumber>
    </recommendedName>
</protein>
<keyword evidence="5" id="KW-0863">Zinc-finger</keyword>
<evidence type="ECO:0000313" key="13">
    <source>
        <dbReference type="EMBL" id="SEQ14653.1"/>
    </source>
</evidence>
<dbReference type="SUPFAM" id="SSF55821">
    <property type="entry name" value="YrdC/RibB"/>
    <property type="match status" value="1"/>
</dbReference>
<dbReference type="GO" id="GO:0003725">
    <property type="term" value="F:double-stranded RNA binding"/>
    <property type="evidence" value="ECO:0007669"/>
    <property type="project" value="InterPro"/>
</dbReference>
<comment type="similarity">
    <text evidence="2 8">Belongs to the carbamoyltransferase HypF family.</text>
</comment>
<sequence length="807" mass="84120">MTAAVEGRPGPDAGADRVRRRLTVRGTVQGVGFRPFVHALASRLGLSGHVANNADGVVAEVEGAPGAVEAFCRGLVEQAPPLAAVSSVAAEDVPPLGAGSGAGPRRAEFSIRPSEQGGGRTRIPPDTATCDDCLRELADPADRRHRHPFVACTHCGPRFTIATALPYDRATTTMAAFPLCPACAREYADPADRRFHAQPVACHDCGPRLRLTRARGAAAVTGAGPGAVTGEEALAGARRLLAEGAVVAVKGVGGYHLACDATDPAAVAVLRARKARDAKPFAVMCPDVRTAARLGRVGPAERRALTGRPRPIVLLRRHPPGERRDGPLADGVCPGSPHVGVLLPYTPLHRLLFGLPGDPPGPEVLVMTSGNRSGEPIVTGDREALTRLAGLADAWLWHDRPIAAPCDDSVVRVRADGGEVVLRRSRGYVPAPVELPVPVEPSLAAGADLKNAICVAEGRSAWFSPHIGDLDGLAALRALDGAEERMRALTGVEPRLLAADRHPGYRSTRWARARAGGRPLHRVQHHHAHIASAMAENGLDGRTPVLGVAFDGTGYGDDGAVWGGEVLLAGYGGYRRLAHLAYVPLPGGDAGVGNPCRTALSHLRSAGIPWDPALPCAAACPPEERRVLERQLERSLACVPTSSMGRLFDAVSSLAGVCHRAGYEGQAAVELEAAAAAAWQERGPGYSFALRRPAPDGTGAMVLDPAPVLREAVRDLRSGAPAPVVAARFHLAVAEAVEAVCHRARRDTGAAAVALSGGVFANALLDEECGRRLRTAGFTVLRHHRVPPGDGGLALGQLLVAARAGAP</sequence>
<dbReference type="PROSITE" id="PS00150">
    <property type="entry name" value="ACYLPHOSPHATASE_1"/>
    <property type="match status" value="1"/>
</dbReference>
<evidence type="ECO:0000256" key="6">
    <source>
        <dbReference type="ARBA" id="ARBA00022833"/>
    </source>
</evidence>
<dbReference type="STRING" id="403935.SAMN05216481_104181"/>
<comment type="pathway">
    <text evidence="1">Protein modification; [NiFe] hydrogenase maturation.</text>
</comment>
<dbReference type="Gene3D" id="3.30.110.120">
    <property type="match status" value="1"/>
</dbReference>
<dbReference type="InterPro" id="IPR036046">
    <property type="entry name" value="Acylphosphatase-like_dom_sf"/>
</dbReference>
<accession>A0A1H9DPJ6</accession>
<organism evidence="13 14">
    <name type="scientific">Streptomyces radiopugnans</name>
    <dbReference type="NCBI Taxonomy" id="403935"/>
    <lineage>
        <taxon>Bacteria</taxon>
        <taxon>Bacillati</taxon>
        <taxon>Actinomycetota</taxon>
        <taxon>Actinomycetes</taxon>
        <taxon>Kitasatosporales</taxon>
        <taxon>Streptomycetaceae</taxon>
        <taxon>Streptomyces</taxon>
    </lineage>
</organism>
<evidence type="ECO:0000313" key="14">
    <source>
        <dbReference type="Proteomes" id="UP000199055"/>
    </source>
</evidence>
<dbReference type="AlphaFoldDB" id="A0A1H9DPJ6"/>
<evidence type="ECO:0000256" key="2">
    <source>
        <dbReference type="ARBA" id="ARBA00008097"/>
    </source>
</evidence>
<evidence type="ECO:0000256" key="7">
    <source>
        <dbReference type="ARBA" id="ARBA00048220"/>
    </source>
</evidence>
<keyword evidence="9" id="KW-0378">Hydrolase</keyword>
<dbReference type="NCBIfam" id="TIGR00143">
    <property type="entry name" value="hypF"/>
    <property type="match status" value="1"/>
</dbReference>
<dbReference type="Proteomes" id="UP000199055">
    <property type="component" value="Unassembled WGS sequence"/>
</dbReference>
<keyword evidence="3" id="KW-0436">Ligase</keyword>
<evidence type="ECO:0000256" key="1">
    <source>
        <dbReference type="ARBA" id="ARBA00004711"/>
    </source>
</evidence>
<dbReference type="PROSITE" id="PS51163">
    <property type="entry name" value="YRDC"/>
    <property type="match status" value="1"/>
</dbReference>
<evidence type="ECO:0000259" key="11">
    <source>
        <dbReference type="PROSITE" id="PS51160"/>
    </source>
</evidence>
<keyword evidence="14" id="KW-1185">Reference proteome</keyword>
<dbReference type="InterPro" id="IPR006070">
    <property type="entry name" value="Sua5-like_dom"/>
</dbReference>
<dbReference type="InterPro" id="IPR017945">
    <property type="entry name" value="DHBP_synth_RibB-like_a/b_dom"/>
</dbReference>
<dbReference type="PROSITE" id="PS51160">
    <property type="entry name" value="ACYLPHOSPHATASE_3"/>
    <property type="match status" value="1"/>
</dbReference>
<dbReference type="InterPro" id="IPR017968">
    <property type="entry name" value="Acylphosphatase_CS"/>
</dbReference>
<dbReference type="Gene3D" id="3.90.870.50">
    <property type="match status" value="1"/>
</dbReference>
<evidence type="ECO:0000256" key="8">
    <source>
        <dbReference type="PIRNR" id="PIRNR006256"/>
    </source>
</evidence>
<comment type="catalytic activity">
    <reaction evidence="7">
        <text>C-terminal L-cysteinyl-[HypE protein] + carbamoyl phosphate + ATP + H2O = C-terminal S-carboxamide-L-cysteinyl-[HypE protein] + AMP + phosphate + diphosphate + H(+)</text>
        <dbReference type="Rhea" id="RHEA:55636"/>
        <dbReference type="Rhea" id="RHEA-COMP:14247"/>
        <dbReference type="Rhea" id="RHEA-COMP:14392"/>
        <dbReference type="ChEBI" id="CHEBI:15377"/>
        <dbReference type="ChEBI" id="CHEBI:15378"/>
        <dbReference type="ChEBI" id="CHEBI:30616"/>
        <dbReference type="ChEBI" id="CHEBI:33019"/>
        <dbReference type="ChEBI" id="CHEBI:43474"/>
        <dbReference type="ChEBI" id="CHEBI:58228"/>
        <dbReference type="ChEBI" id="CHEBI:76913"/>
        <dbReference type="ChEBI" id="CHEBI:139126"/>
        <dbReference type="ChEBI" id="CHEBI:456215"/>
    </reaction>
</comment>